<name>A0A9P4MZ91_9PLEO</name>
<comment type="caution">
    <text evidence="2">The sequence shown here is derived from an EMBL/GenBank/DDBJ whole genome shotgun (WGS) entry which is preliminary data.</text>
</comment>
<dbReference type="Proteomes" id="UP000799536">
    <property type="component" value="Unassembled WGS sequence"/>
</dbReference>
<feature type="region of interest" description="Disordered" evidence="1">
    <location>
        <begin position="97"/>
        <end position="186"/>
    </location>
</feature>
<evidence type="ECO:0000313" key="3">
    <source>
        <dbReference type="Proteomes" id="UP000799536"/>
    </source>
</evidence>
<protein>
    <submittedName>
        <fullName evidence="2">Uncharacterized protein</fullName>
    </submittedName>
</protein>
<feature type="compositionally biased region" description="Basic and acidic residues" evidence="1">
    <location>
        <begin position="97"/>
        <end position="123"/>
    </location>
</feature>
<sequence>MFRLLSTAYSAELSGHEVAHLHSSPGLFSIKKSGVFPLFWKAWMSSFKELTIRKSFKATTISPINLNIILDRSINTTAAQLYKLKIAEEKRAAREAAKAAREKEKAERAEQVAERARQREAENPAKALQLSPNGKRKVSNPLKRDTKRRKQVADAVGSGEASSVESLRPPIITRRGRNVKLPDKYK</sequence>
<reference evidence="2" key="1">
    <citation type="journal article" date="2020" name="Stud. Mycol.">
        <title>101 Dothideomycetes genomes: a test case for predicting lifestyles and emergence of pathogens.</title>
        <authorList>
            <person name="Haridas S."/>
            <person name="Albert R."/>
            <person name="Binder M."/>
            <person name="Bloem J."/>
            <person name="Labutti K."/>
            <person name="Salamov A."/>
            <person name="Andreopoulos B."/>
            <person name="Baker S."/>
            <person name="Barry K."/>
            <person name="Bills G."/>
            <person name="Bluhm B."/>
            <person name="Cannon C."/>
            <person name="Castanera R."/>
            <person name="Culley D."/>
            <person name="Daum C."/>
            <person name="Ezra D."/>
            <person name="Gonzalez J."/>
            <person name="Henrissat B."/>
            <person name="Kuo A."/>
            <person name="Liang C."/>
            <person name="Lipzen A."/>
            <person name="Lutzoni F."/>
            <person name="Magnuson J."/>
            <person name="Mondo S."/>
            <person name="Nolan M."/>
            <person name="Ohm R."/>
            <person name="Pangilinan J."/>
            <person name="Park H.-J."/>
            <person name="Ramirez L."/>
            <person name="Alfaro M."/>
            <person name="Sun H."/>
            <person name="Tritt A."/>
            <person name="Yoshinaga Y."/>
            <person name="Zwiers L.-H."/>
            <person name="Turgeon B."/>
            <person name="Goodwin S."/>
            <person name="Spatafora J."/>
            <person name="Crous P."/>
            <person name="Grigoriev I."/>
        </authorList>
    </citation>
    <scope>NUCLEOTIDE SEQUENCE</scope>
    <source>
        <strain evidence="2">ATCC 74209</strain>
    </source>
</reference>
<gene>
    <name evidence="2" type="ORF">GQ43DRAFT_453375</name>
</gene>
<dbReference type="OrthoDB" id="3795213at2759"/>
<proteinExistence type="predicted"/>
<accession>A0A9P4MZ91</accession>
<organism evidence="2 3">
    <name type="scientific">Delitschia confertaspora ATCC 74209</name>
    <dbReference type="NCBI Taxonomy" id="1513339"/>
    <lineage>
        <taxon>Eukaryota</taxon>
        <taxon>Fungi</taxon>
        <taxon>Dikarya</taxon>
        <taxon>Ascomycota</taxon>
        <taxon>Pezizomycotina</taxon>
        <taxon>Dothideomycetes</taxon>
        <taxon>Pleosporomycetidae</taxon>
        <taxon>Pleosporales</taxon>
        <taxon>Delitschiaceae</taxon>
        <taxon>Delitschia</taxon>
    </lineage>
</organism>
<evidence type="ECO:0000313" key="2">
    <source>
        <dbReference type="EMBL" id="KAF2205058.1"/>
    </source>
</evidence>
<keyword evidence="3" id="KW-1185">Reference proteome</keyword>
<dbReference type="EMBL" id="ML993863">
    <property type="protein sequence ID" value="KAF2205058.1"/>
    <property type="molecule type" value="Genomic_DNA"/>
</dbReference>
<dbReference type="AlphaFoldDB" id="A0A9P4MZ91"/>
<evidence type="ECO:0000256" key="1">
    <source>
        <dbReference type="SAM" id="MobiDB-lite"/>
    </source>
</evidence>